<name>A0A4R6MY14_9BURK</name>
<reference evidence="7 8" key="1">
    <citation type="submission" date="2019-03" db="EMBL/GenBank/DDBJ databases">
        <title>Genomic Encyclopedia of Type Strains, Phase IV (KMG-IV): sequencing the most valuable type-strain genomes for metagenomic binning, comparative biology and taxonomic classification.</title>
        <authorList>
            <person name="Goeker M."/>
        </authorList>
    </citation>
    <scope>NUCLEOTIDE SEQUENCE [LARGE SCALE GENOMIC DNA]</scope>
    <source>
        <strain evidence="7 8">DSM 25082</strain>
    </source>
</reference>
<evidence type="ECO:0000259" key="6">
    <source>
        <dbReference type="Pfam" id="PF16889"/>
    </source>
</evidence>
<keyword evidence="2" id="KW-0732">Signal</keyword>
<dbReference type="InterPro" id="IPR008929">
    <property type="entry name" value="Chondroitin_lyas"/>
</dbReference>
<dbReference type="Gene3D" id="2.70.98.70">
    <property type="match status" value="1"/>
</dbReference>
<keyword evidence="3" id="KW-0574">Periplasm</keyword>
<dbReference type="InterPro" id="IPR031680">
    <property type="entry name" value="Hepar_II_III_N"/>
</dbReference>
<feature type="domain" description="Heparinase II/III-like C-terminal" evidence="5">
    <location>
        <begin position="420"/>
        <end position="665"/>
    </location>
</feature>
<gene>
    <name evidence="7" type="ORF">DFR39_10713</name>
</gene>
<dbReference type="Pfam" id="PF16889">
    <property type="entry name" value="Hepar_II_III_N"/>
    <property type="match status" value="1"/>
</dbReference>
<evidence type="ECO:0000259" key="5">
    <source>
        <dbReference type="Pfam" id="PF07940"/>
    </source>
</evidence>
<keyword evidence="8" id="KW-1185">Reference proteome</keyword>
<sequence length="675" mass="74589">MSSVEAQGRLAWFWNRLRCMTPAEVVHRAQEAGRKRALRLLGQRQRRLEVADAPPAAARWLKVPQALAAAQDEASREAVALVRAEAARIAEGEVRLFATSFHAVGRVPQWNRCPLTGVQAPAVPSHAISLTNRAQVGDIKFVWELNRHLHWVALAQAHALGGGGPEPLQLLGEQLRAWLQQCPPDTGPNWTSSLEYALRLINWSVVWQLIDGERSSLFAGAEGQALLRDWLASIQHHVLGIAEHYSRHSSANNHLIGELAGVFVGAQTWPCWPRVRALGERARRELEQQIVLQTTEDGVNREQAFEYAAFVYDFFAVAERCAAVAGQPLSASYLDRMAAMCCFIRSVMDAGGHVPQVGDADGAQVLRLHPDGAHAGFAAMLHKGALLFGRPDWVQGLHAQGRQEAQWFYAGLARPAAQTQRQPGLAFPEGGYQLFESAPGTAREIKGLVDVGPLGYLGIAAHGHADALQLCLSVGGRPLLVDPGTYSYRAEREWRDYFRSTRAHNTVCVDDLDQAVSGGRFMWVRHVRAVVHALERGPAGQLVLEATHDGYQRLPKPVRHSRRVCFEPGAARIELLDRIESQGLHRLDWHWHIAPGWSVQVREHGFALRSEGTEVLLNVEGTQAGEGSVHEGEGLPLPLGWYSEVYASKQPCTVLRWRVQASRCELRTSLQISFA</sequence>
<dbReference type="Gene3D" id="1.50.10.100">
    <property type="entry name" value="Chondroitin AC/alginate lyase"/>
    <property type="match status" value="1"/>
</dbReference>
<dbReference type="PANTHER" id="PTHR39210:SF1">
    <property type="entry name" value="HEPARIN-SULFATE LYASE"/>
    <property type="match status" value="1"/>
</dbReference>
<comment type="subcellular location">
    <subcellularLocation>
        <location evidence="1">Periplasm</location>
    </subcellularLocation>
</comment>
<comment type="caution">
    <text evidence="7">The sequence shown here is derived from an EMBL/GenBank/DDBJ whole genome shotgun (WGS) entry which is preliminary data.</text>
</comment>
<evidence type="ECO:0000256" key="3">
    <source>
        <dbReference type="ARBA" id="ARBA00022764"/>
    </source>
</evidence>
<dbReference type="Proteomes" id="UP000295357">
    <property type="component" value="Unassembled WGS sequence"/>
</dbReference>
<keyword evidence="4" id="KW-0456">Lyase</keyword>
<evidence type="ECO:0000313" key="7">
    <source>
        <dbReference type="EMBL" id="TDP07480.1"/>
    </source>
</evidence>
<dbReference type="AlphaFoldDB" id="A0A4R6MY14"/>
<evidence type="ECO:0000313" key="8">
    <source>
        <dbReference type="Proteomes" id="UP000295357"/>
    </source>
</evidence>
<proteinExistence type="predicted"/>
<evidence type="ECO:0000256" key="2">
    <source>
        <dbReference type="ARBA" id="ARBA00022729"/>
    </source>
</evidence>
<evidence type="ECO:0000256" key="1">
    <source>
        <dbReference type="ARBA" id="ARBA00004418"/>
    </source>
</evidence>
<dbReference type="SUPFAM" id="SSF48230">
    <property type="entry name" value="Chondroitin AC/alginate lyase"/>
    <property type="match status" value="1"/>
</dbReference>
<feature type="domain" description="Heparin-sulfate lyase N-terminal" evidence="6">
    <location>
        <begin position="138"/>
        <end position="362"/>
    </location>
</feature>
<dbReference type="OrthoDB" id="9763014at2"/>
<dbReference type="PANTHER" id="PTHR39210">
    <property type="entry name" value="HEPARIN-SULFATE LYASE"/>
    <property type="match status" value="1"/>
</dbReference>
<evidence type="ECO:0000256" key="4">
    <source>
        <dbReference type="ARBA" id="ARBA00023239"/>
    </source>
</evidence>
<protein>
    <submittedName>
        <fullName evidence="7">Heparinase II/III-like protein</fullName>
    </submittedName>
</protein>
<organism evidence="7 8">
    <name type="scientific">Roseateles asaccharophilus</name>
    <dbReference type="NCBI Taxonomy" id="582607"/>
    <lineage>
        <taxon>Bacteria</taxon>
        <taxon>Pseudomonadati</taxon>
        <taxon>Pseudomonadota</taxon>
        <taxon>Betaproteobacteria</taxon>
        <taxon>Burkholderiales</taxon>
        <taxon>Sphaerotilaceae</taxon>
        <taxon>Roseateles</taxon>
    </lineage>
</organism>
<dbReference type="GO" id="GO:0016829">
    <property type="term" value="F:lyase activity"/>
    <property type="evidence" value="ECO:0007669"/>
    <property type="project" value="UniProtKB-KW"/>
</dbReference>
<accession>A0A4R6MY14</accession>
<dbReference type="GO" id="GO:0042597">
    <property type="term" value="C:periplasmic space"/>
    <property type="evidence" value="ECO:0007669"/>
    <property type="project" value="UniProtKB-SubCell"/>
</dbReference>
<dbReference type="RefSeq" id="WP_133604284.1">
    <property type="nucleotide sequence ID" value="NZ_JAUFPJ010000008.1"/>
</dbReference>
<dbReference type="InterPro" id="IPR012480">
    <property type="entry name" value="Hepar_II_III_C"/>
</dbReference>
<dbReference type="EMBL" id="SNXE01000007">
    <property type="protein sequence ID" value="TDP07480.1"/>
    <property type="molecule type" value="Genomic_DNA"/>
</dbReference>
<dbReference type="Pfam" id="PF07940">
    <property type="entry name" value="Hepar_II_III_C"/>
    <property type="match status" value="1"/>
</dbReference>